<evidence type="ECO:0000313" key="2">
    <source>
        <dbReference type="Proteomes" id="UP001056778"/>
    </source>
</evidence>
<organism evidence="1 2">
    <name type="scientific">Holotrichia oblita</name>
    <name type="common">Chafer beetle</name>
    <dbReference type="NCBI Taxonomy" id="644536"/>
    <lineage>
        <taxon>Eukaryota</taxon>
        <taxon>Metazoa</taxon>
        <taxon>Ecdysozoa</taxon>
        <taxon>Arthropoda</taxon>
        <taxon>Hexapoda</taxon>
        <taxon>Insecta</taxon>
        <taxon>Pterygota</taxon>
        <taxon>Neoptera</taxon>
        <taxon>Endopterygota</taxon>
        <taxon>Coleoptera</taxon>
        <taxon>Polyphaga</taxon>
        <taxon>Scarabaeiformia</taxon>
        <taxon>Scarabaeidae</taxon>
        <taxon>Melolonthinae</taxon>
        <taxon>Holotrichia</taxon>
    </lineage>
</organism>
<protein>
    <submittedName>
        <fullName evidence="1">Chymotrypsin-related</fullName>
    </submittedName>
</protein>
<dbReference type="Proteomes" id="UP001056778">
    <property type="component" value="Chromosome 2"/>
</dbReference>
<accession>A0ACB9TQV1</accession>
<keyword evidence="2" id="KW-1185">Reference proteome</keyword>
<dbReference type="EMBL" id="CM043016">
    <property type="protein sequence ID" value="KAI4469009.1"/>
    <property type="molecule type" value="Genomic_DNA"/>
</dbReference>
<reference evidence="1" key="1">
    <citation type="submission" date="2022-04" db="EMBL/GenBank/DDBJ databases">
        <title>Chromosome-scale genome assembly of Holotrichia oblita Faldermann.</title>
        <authorList>
            <person name="Rongchong L."/>
        </authorList>
    </citation>
    <scope>NUCLEOTIDE SEQUENCE</scope>
    <source>
        <strain evidence="1">81SQS9</strain>
    </source>
</reference>
<gene>
    <name evidence="1" type="ORF">MML48_2g00017600</name>
</gene>
<proteinExistence type="predicted"/>
<sequence length="289" mass="30680">MKVFVGLLALVALVSADHVYDDIDWASVRPAHERLQLPENIQKLAQQSKPLGRIVGGTEATPNSIPSMVALLLTAAEGTFFCGGSLISPSFVLTAAHCLDGIIQAQVVLGAHRWNELEDSQVRRFTNQFTQHQAWNPATLVNDIALINLGEPVPLSFAIQLIALPRHQDVTNSFNGASARLSGWGMDSDAATSISPVLRQVFTNVMSNLLCNVQFLGQIQGTHICTSGSGGVGACGGDSGSPVVTGNMQIGTVSFGLGLGCELGWPSVHTRLTNFLDWIAANSDIVIQP</sequence>
<evidence type="ECO:0000313" key="1">
    <source>
        <dbReference type="EMBL" id="KAI4469009.1"/>
    </source>
</evidence>
<name>A0ACB9TQV1_HOLOL</name>
<comment type="caution">
    <text evidence="1">The sequence shown here is derived from an EMBL/GenBank/DDBJ whole genome shotgun (WGS) entry which is preliminary data.</text>
</comment>